<dbReference type="Gene3D" id="3.40.190.10">
    <property type="entry name" value="Periplasmic binding protein-like II"/>
    <property type="match status" value="1"/>
</dbReference>
<evidence type="ECO:0000256" key="4">
    <source>
        <dbReference type="ARBA" id="ARBA00023163"/>
    </source>
</evidence>
<dbReference type="GO" id="GO:0006355">
    <property type="term" value="P:regulation of DNA-templated transcription"/>
    <property type="evidence" value="ECO:0007669"/>
    <property type="project" value="TreeGrafter"/>
</dbReference>
<protein>
    <recommendedName>
        <fullName evidence="5">LysR substrate-binding domain-containing protein</fullName>
    </recommendedName>
</protein>
<dbReference type="RefSeq" id="WP_115774222.1">
    <property type="nucleotide sequence ID" value="NZ_PIOC01000023.1"/>
</dbReference>
<keyword evidence="3" id="KW-0238">DNA-binding</keyword>
<dbReference type="InterPro" id="IPR005119">
    <property type="entry name" value="LysR_subst-bd"/>
</dbReference>
<reference evidence="7" key="1">
    <citation type="submission" date="2017-11" db="EMBL/GenBank/DDBJ databases">
        <authorList>
            <person name="Zhu W."/>
        </authorList>
    </citation>
    <scope>NUCLEOTIDE SEQUENCE [LARGE SCALE GENOMIC DNA]</scope>
    <source>
        <strain evidence="7">CAU 1183</strain>
    </source>
</reference>
<dbReference type="Proteomes" id="UP000257143">
    <property type="component" value="Unassembled WGS sequence"/>
</dbReference>
<evidence type="ECO:0000313" key="6">
    <source>
        <dbReference type="EMBL" id="RDW16992.1"/>
    </source>
</evidence>
<dbReference type="SUPFAM" id="SSF53850">
    <property type="entry name" value="Periplasmic binding protein-like II"/>
    <property type="match status" value="1"/>
</dbReference>
<dbReference type="PANTHER" id="PTHR30126">
    <property type="entry name" value="HTH-TYPE TRANSCRIPTIONAL REGULATOR"/>
    <property type="match status" value="1"/>
</dbReference>
<dbReference type="OrthoDB" id="9778774at2"/>
<keyword evidence="2" id="KW-0805">Transcription regulation</keyword>
<sequence length="104" mass="11858">MYIITGARQSLKGKATISEELEKQTWIMREQGSGTREMLEDFFQKNHIHPKRVIILGSTQTIKEGIEAGLGISLLFDLSLKKELHLHTIEKPEVKGTPIQRGFR</sequence>
<evidence type="ECO:0000256" key="1">
    <source>
        <dbReference type="ARBA" id="ARBA00009437"/>
    </source>
</evidence>
<evidence type="ECO:0000256" key="2">
    <source>
        <dbReference type="ARBA" id="ARBA00023015"/>
    </source>
</evidence>
<gene>
    <name evidence="6" type="ORF">CWR48_15420</name>
</gene>
<accession>A0A3D8PMU6</accession>
<feature type="domain" description="LysR substrate-binding" evidence="5">
    <location>
        <begin position="11"/>
        <end position="101"/>
    </location>
</feature>
<evidence type="ECO:0000256" key="3">
    <source>
        <dbReference type="ARBA" id="ARBA00023125"/>
    </source>
</evidence>
<dbReference type="Pfam" id="PF03466">
    <property type="entry name" value="LysR_substrate"/>
    <property type="match status" value="1"/>
</dbReference>
<evidence type="ECO:0000313" key="7">
    <source>
        <dbReference type="Proteomes" id="UP000257143"/>
    </source>
</evidence>
<dbReference type="GO" id="GO:0000976">
    <property type="term" value="F:transcription cis-regulatory region binding"/>
    <property type="evidence" value="ECO:0007669"/>
    <property type="project" value="TreeGrafter"/>
</dbReference>
<comment type="similarity">
    <text evidence="1">Belongs to the LysR transcriptional regulatory family.</text>
</comment>
<name>A0A3D8PMU6_9BACI</name>
<keyword evidence="7" id="KW-1185">Reference proteome</keyword>
<dbReference type="EMBL" id="PIOC01000023">
    <property type="protein sequence ID" value="RDW16992.1"/>
    <property type="molecule type" value="Genomic_DNA"/>
</dbReference>
<dbReference type="PANTHER" id="PTHR30126:SF40">
    <property type="entry name" value="HTH-TYPE TRANSCRIPTIONAL REGULATOR GLTR"/>
    <property type="match status" value="1"/>
</dbReference>
<dbReference type="AlphaFoldDB" id="A0A3D8PMU6"/>
<keyword evidence="4" id="KW-0804">Transcription</keyword>
<organism evidence="6 7">
    <name type="scientific">Oceanobacillus arenosus</name>
    <dbReference type="NCBI Taxonomy" id="1229153"/>
    <lineage>
        <taxon>Bacteria</taxon>
        <taxon>Bacillati</taxon>
        <taxon>Bacillota</taxon>
        <taxon>Bacilli</taxon>
        <taxon>Bacillales</taxon>
        <taxon>Bacillaceae</taxon>
        <taxon>Oceanobacillus</taxon>
    </lineage>
</organism>
<comment type="caution">
    <text evidence="6">The sequence shown here is derived from an EMBL/GenBank/DDBJ whole genome shotgun (WGS) entry which is preliminary data.</text>
</comment>
<evidence type="ECO:0000259" key="5">
    <source>
        <dbReference type="Pfam" id="PF03466"/>
    </source>
</evidence>
<proteinExistence type="inferred from homology"/>